<dbReference type="Gene3D" id="2.60.40.10">
    <property type="entry name" value="Immunoglobulins"/>
    <property type="match status" value="1"/>
</dbReference>
<dbReference type="Pfam" id="PF19335">
    <property type="entry name" value="HMBD"/>
    <property type="match status" value="1"/>
</dbReference>
<evidence type="ECO:0000313" key="4">
    <source>
        <dbReference type="EMBL" id="VAW82424.1"/>
    </source>
</evidence>
<feature type="domain" description="Heavy metal binding" evidence="3">
    <location>
        <begin position="164"/>
        <end position="191"/>
    </location>
</feature>
<evidence type="ECO:0000256" key="1">
    <source>
        <dbReference type="SAM" id="Phobius"/>
    </source>
</evidence>
<dbReference type="InterPro" id="IPR013783">
    <property type="entry name" value="Ig-like_fold"/>
</dbReference>
<dbReference type="AlphaFoldDB" id="A0A3B0ZM34"/>
<dbReference type="GO" id="GO:0046872">
    <property type="term" value="F:metal ion binding"/>
    <property type="evidence" value="ECO:0007669"/>
    <property type="project" value="InterPro"/>
</dbReference>
<proteinExistence type="predicted"/>
<feature type="non-terminal residue" evidence="4">
    <location>
        <position position="257"/>
    </location>
</feature>
<accession>A0A3B0ZM34</accession>
<protein>
    <submittedName>
        <fullName evidence="4">Probable Co/Zn/Cd efflux system membrane fusion protein</fullName>
    </submittedName>
</protein>
<dbReference type="InterPro" id="IPR045800">
    <property type="entry name" value="HMBD"/>
</dbReference>
<keyword evidence="1" id="KW-0472">Membrane</keyword>
<keyword evidence="1" id="KW-1133">Transmembrane helix</keyword>
<feature type="transmembrane region" description="Helical" evidence="1">
    <location>
        <begin position="6"/>
        <end position="27"/>
    </location>
</feature>
<reference evidence="4" key="1">
    <citation type="submission" date="2018-06" db="EMBL/GenBank/DDBJ databases">
        <authorList>
            <person name="Zhirakovskaya E."/>
        </authorList>
    </citation>
    <scope>NUCLEOTIDE SEQUENCE</scope>
</reference>
<dbReference type="InterPro" id="IPR032693">
    <property type="entry name" value="YtkA-like_dom"/>
</dbReference>
<gene>
    <name evidence="4" type="ORF">MNBD_GAMMA13-1276</name>
</gene>
<sequence length="257" mass="27490">MKTYRIVGAALAVLVIVVLATGGIVWLKDRREDTTNRADVGPFQQAGSYQVRVVVEPDPPRVGKNHITILVRDVQDQPVTGAEIRAVAQMPAMGSMQAMTAAADVEETAPGRYQGEFELSMSGAWPLAVDVHSEALGHGDLTFDMATGRKGLGLATATPGDVSHYTCSMHPSVKSAAPGTCPICAMNLVPVTKQEVQSGSILVDARRRQLIGVTTGVVERKHLTQTIRAAGQVTFDETRLTDISLKFDGWIGELKAD</sequence>
<feature type="domain" description="YtkA-like" evidence="2">
    <location>
        <begin position="44"/>
        <end position="129"/>
    </location>
</feature>
<dbReference type="EMBL" id="UOFK01000318">
    <property type="protein sequence ID" value="VAW82424.1"/>
    <property type="molecule type" value="Genomic_DNA"/>
</dbReference>
<keyword evidence="1" id="KW-0812">Transmembrane</keyword>
<evidence type="ECO:0000259" key="3">
    <source>
        <dbReference type="Pfam" id="PF19335"/>
    </source>
</evidence>
<dbReference type="Pfam" id="PF13115">
    <property type="entry name" value="YtkA"/>
    <property type="match status" value="1"/>
</dbReference>
<name>A0A3B0ZM34_9ZZZZ</name>
<organism evidence="4">
    <name type="scientific">hydrothermal vent metagenome</name>
    <dbReference type="NCBI Taxonomy" id="652676"/>
    <lineage>
        <taxon>unclassified sequences</taxon>
        <taxon>metagenomes</taxon>
        <taxon>ecological metagenomes</taxon>
    </lineage>
</organism>
<evidence type="ECO:0000259" key="2">
    <source>
        <dbReference type="Pfam" id="PF13115"/>
    </source>
</evidence>